<dbReference type="SUPFAM" id="SSF48264">
    <property type="entry name" value="Cytochrome P450"/>
    <property type="match status" value="2"/>
</dbReference>
<gene>
    <name evidence="10" type="ORF">PgNI_12054</name>
</gene>
<keyword evidence="5" id="KW-0560">Oxidoreductase</keyword>
<evidence type="ECO:0000256" key="4">
    <source>
        <dbReference type="ARBA" id="ARBA00022723"/>
    </source>
</evidence>
<keyword evidence="4 8" id="KW-0479">Metal-binding</keyword>
<keyword evidence="7" id="KW-0503">Monooxygenase</keyword>
<dbReference type="Pfam" id="PF00067">
    <property type="entry name" value="p450"/>
    <property type="match status" value="2"/>
</dbReference>
<protein>
    <submittedName>
        <fullName evidence="10">Uncharacterized protein</fullName>
    </submittedName>
</protein>
<organism evidence="9 10">
    <name type="scientific">Pyricularia grisea</name>
    <name type="common">Crabgrass-specific blast fungus</name>
    <name type="synonym">Magnaporthe grisea</name>
    <dbReference type="NCBI Taxonomy" id="148305"/>
    <lineage>
        <taxon>Eukaryota</taxon>
        <taxon>Fungi</taxon>
        <taxon>Dikarya</taxon>
        <taxon>Ascomycota</taxon>
        <taxon>Pezizomycotina</taxon>
        <taxon>Sordariomycetes</taxon>
        <taxon>Sordariomycetidae</taxon>
        <taxon>Magnaporthales</taxon>
        <taxon>Pyriculariaceae</taxon>
        <taxon>Pyricularia</taxon>
    </lineage>
</organism>
<dbReference type="GeneID" id="41966916"/>
<dbReference type="GO" id="GO:0016705">
    <property type="term" value="F:oxidoreductase activity, acting on paired donors, with incorporation or reduction of molecular oxygen"/>
    <property type="evidence" value="ECO:0007669"/>
    <property type="project" value="InterPro"/>
</dbReference>
<evidence type="ECO:0000256" key="7">
    <source>
        <dbReference type="ARBA" id="ARBA00023033"/>
    </source>
</evidence>
<evidence type="ECO:0000256" key="5">
    <source>
        <dbReference type="ARBA" id="ARBA00023002"/>
    </source>
</evidence>
<reference evidence="10" key="1">
    <citation type="journal article" date="2019" name="Mol. Biol. Evol.">
        <title>Blast fungal genomes show frequent chromosomal changes, gene gains and losses, and effector gene turnover.</title>
        <authorList>
            <person name="Gomez Luciano L.B."/>
            <person name="Jason Tsai I."/>
            <person name="Chuma I."/>
            <person name="Tosa Y."/>
            <person name="Chen Y.H."/>
            <person name="Li J.Y."/>
            <person name="Li M.Y."/>
            <person name="Jade Lu M.Y."/>
            <person name="Nakayashiki H."/>
            <person name="Li W.H."/>
        </authorList>
    </citation>
    <scope>NUCLEOTIDE SEQUENCE</scope>
    <source>
        <strain evidence="10">NI907</strain>
    </source>
</reference>
<keyword evidence="3 8" id="KW-0349">Heme</keyword>
<keyword evidence="9" id="KW-1185">Reference proteome</keyword>
<dbReference type="Gene3D" id="1.10.630.10">
    <property type="entry name" value="Cytochrome P450"/>
    <property type="match status" value="2"/>
</dbReference>
<comment type="cofactor">
    <cofactor evidence="1 8">
        <name>heme</name>
        <dbReference type="ChEBI" id="CHEBI:30413"/>
    </cofactor>
</comment>
<evidence type="ECO:0000256" key="3">
    <source>
        <dbReference type="ARBA" id="ARBA00022617"/>
    </source>
</evidence>
<accession>A0A6P8AQI6</accession>
<proteinExistence type="inferred from homology"/>
<dbReference type="AlphaFoldDB" id="A0A6P8AQI6"/>
<dbReference type="InterPro" id="IPR001128">
    <property type="entry name" value="Cyt_P450"/>
</dbReference>
<dbReference type="KEGG" id="pgri:PgNI_12054"/>
<evidence type="ECO:0000256" key="8">
    <source>
        <dbReference type="PIRSR" id="PIRSR602403-1"/>
    </source>
</evidence>
<reference evidence="10" key="3">
    <citation type="submission" date="2025-08" db="UniProtKB">
        <authorList>
            <consortium name="RefSeq"/>
        </authorList>
    </citation>
    <scope>IDENTIFICATION</scope>
    <source>
        <strain evidence="10">NI907</strain>
    </source>
</reference>
<evidence type="ECO:0000256" key="2">
    <source>
        <dbReference type="ARBA" id="ARBA00010617"/>
    </source>
</evidence>
<keyword evidence="6 8" id="KW-0408">Iron</keyword>
<feature type="binding site" description="axial binding residue" evidence="8">
    <location>
        <position position="977"/>
    </location>
    <ligand>
        <name>heme</name>
        <dbReference type="ChEBI" id="CHEBI:30413"/>
    </ligand>
    <ligandPart>
        <name>Fe</name>
        <dbReference type="ChEBI" id="CHEBI:18248"/>
    </ligandPart>
</feature>
<evidence type="ECO:0000256" key="6">
    <source>
        <dbReference type="ARBA" id="ARBA00023004"/>
    </source>
</evidence>
<name>A0A6P8AQI6_PYRGI</name>
<evidence type="ECO:0000256" key="1">
    <source>
        <dbReference type="ARBA" id="ARBA00001971"/>
    </source>
</evidence>
<comment type="similarity">
    <text evidence="2">Belongs to the cytochrome P450 family.</text>
</comment>
<reference evidence="10" key="2">
    <citation type="submission" date="2019-10" db="EMBL/GenBank/DDBJ databases">
        <authorList>
            <consortium name="NCBI Genome Project"/>
        </authorList>
    </citation>
    <scope>NUCLEOTIDE SEQUENCE</scope>
    <source>
        <strain evidence="10">NI907</strain>
    </source>
</reference>
<dbReference type="InterPro" id="IPR036396">
    <property type="entry name" value="Cyt_P450_sf"/>
</dbReference>
<dbReference type="CDD" id="cd11041">
    <property type="entry name" value="CYP503A1-like"/>
    <property type="match status" value="2"/>
</dbReference>
<dbReference type="GO" id="GO:0004497">
    <property type="term" value="F:monooxygenase activity"/>
    <property type="evidence" value="ECO:0007669"/>
    <property type="project" value="UniProtKB-KW"/>
</dbReference>
<dbReference type="PROSITE" id="PS00086">
    <property type="entry name" value="CYTOCHROME_P450"/>
    <property type="match status" value="1"/>
</dbReference>
<dbReference type="PRINTS" id="PR00465">
    <property type="entry name" value="EP450IV"/>
</dbReference>
<dbReference type="Proteomes" id="UP000515153">
    <property type="component" value="Unplaced"/>
</dbReference>
<dbReference type="PANTHER" id="PTHR46206">
    <property type="entry name" value="CYTOCHROME P450"/>
    <property type="match status" value="1"/>
</dbReference>
<dbReference type="GO" id="GO:0005506">
    <property type="term" value="F:iron ion binding"/>
    <property type="evidence" value="ECO:0007669"/>
    <property type="project" value="InterPro"/>
</dbReference>
<dbReference type="PANTHER" id="PTHR46206:SF2">
    <property type="entry name" value="CYTOCHROME P450 MONOOXYGENASE AUSG-RELATED"/>
    <property type="match status" value="1"/>
</dbReference>
<dbReference type="InterPro" id="IPR002403">
    <property type="entry name" value="Cyt_P450_E_grp-IV"/>
</dbReference>
<dbReference type="GO" id="GO:0020037">
    <property type="term" value="F:heme binding"/>
    <property type="evidence" value="ECO:0007669"/>
    <property type="project" value="InterPro"/>
</dbReference>
<sequence>MANPPNAHSAWLQDQFLGGIPSFHFDRSTVALTLAAVVMVPVIASYILSGRKDDKVPLINPRGLFELSLIKNVEFMTTGMGLFHEGKKRFPGQPFKLLSNVGPVTILPPDRANEVKSLPTLNFRKAFAYALPPGCPGRDVFWLLDHPNEIVQKIVMKHLTKRLNTVTGPMALEAAFAIDKVFGNNPDWTEVTIYNNITQIVARISSRVFLGPELCRNEEWLDVTIKNAMVSFGILMSVRCFPSWLRSLIFWTSKPGKEFRALYASACNIVEPVVERRRKERKECEAKGVAPPVYNDVIEWVEIEAKGDPTCRTTGVQLVFSTAAIHTTADLFTYTLIQLAANPHHIDALRKEILETLPVNGWKKVSLSSLKLLDSTIKEAQRLKPVQANSMQRMVTKDTEIEGGYVLRKGEVVSVDASRVWDPARFENPRCFDPYRFFEARKKPGGENISQLVSATADHLPFGYGKYACPGRFFVAHEVKLAFCYLLLKYDWKISGNNAASFTIDAGLDTLVNPQVKLVYRRRKEEIDLDSLAGILQGLRTATSAWYAPYVVTALLLAIAAYTSQDKYPAVPWLNPKGYIDLMAFVPRYKFFMNPRETLKEGTKRFGDKPYKLNTEHGPVLLLPHKYVAEVKSERNLNFTAAAGDYVHNYLPGFEPLSAPKELPFIVNQYLTKPLSTLTRPLSLEATESLKDVFMESEEWTEITPASITMVVSRMSSRIFMQELCTDMDWIKASSEYVVNIFHFGFLLGVCPKFLRRIVNRYHPRALKNRQLLQRCRDILQPHLDKRNAVIKEAEARGEKNPYNDSIEWYKKEVKSRKVDQAVEQISLSLVAVHTTSDLLGQTVVDIARHPELFAPLRQEVIDVLGAEGLTKAAFQKLVLMDSCFKETQRIRPIFNTFFQRKALKNVTLSDGFVIKKGTNVAVDAVLMEDENIWPEPHRYNPHRFVEMRKTRGEESKSHLVSVSAHHFAFGHGVHACPGRFFAAVELKIALAHMLLKYDWKLAPGSEDIGPAAHGINFNLNPDIKLLVRRREQELDLDSLAC</sequence>
<evidence type="ECO:0000313" key="9">
    <source>
        <dbReference type="Proteomes" id="UP000515153"/>
    </source>
</evidence>
<evidence type="ECO:0000313" key="10">
    <source>
        <dbReference type="RefSeq" id="XP_030977154.1"/>
    </source>
</evidence>
<dbReference type="InterPro" id="IPR017972">
    <property type="entry name" value="Cyt_P450_CS"/>
</dbReference>
<dbReference type="RefSeq" id="XP_030977154.1">
    <property type="nucleotide sequence ID" value="XM_031132011.1"/>
</dbReference>